<proteinExistence type="predicted"/>
<keyword evidence="6" id="KW-0677">Repeat</keyword>
<dbReference type="InterPro" id="IPR005821">
    <property type="entry name" value="Ion_trans_dom"/>
</dbReference>
<feature type="compositionally biased region" description="Low complexity" evidence="14">
    <location>
        <begin position="509"/>
        <end position="518"/>
    </location>
</feature>
<evidence type="ECO:0000256" key="4">
    <source>
        <dbReference type="ARBA" id="ARBA00022673"/>
    </source>
</evidence>
<evidence type="ECO:0000256" key="11">
    <source>
        <dbReference type="ARBA" id="ARBA00023136"/>
    </source>
</evidence>
<feature type="transmembrane region" description="Helical" evidence="15">
    <location>
        <begin position="735"/>
        <end position="757"/>
    </location>
</feature>
<keyword evidence="3" id="KW-0109">Calcium transport</keyword>
<dbReference type="Proteomes" id="UP000694941">
    <property type="component" value="Unplaced"/>
</dbReference>
<feature type="domain" description="Ion transport" evidence="16">
    <location>
        <begin position="678"/>
        <end position="758"/>
    </location>
</feature>
<evidence type="ECO:0000256" key="14">
    <source>
        <dbReference type="SAM" id="MobiDB-lite"/>
    </source>
</evidence>
<dbReference type="PANTHER" id="PTHR45628">
    <property type="entry name" value="VOLTAGE-DEPENDENT CALCIUM CHANNEL TYPE A SUBUNIT ALPHA-1"/>
    <property type="match status" value="1"/>
</dbReference>
<evidence type="ECO:0000256" key="10">
    <source>
        <dbReference type="ARBA" id="ARBA00023065"/>
    </source>
</evidence>
<dbReference type="PANTHER" id="PTHR45628:SF22">
    <property type="entry name" value="VOLTAGE-DEPENDENT T-TYPE CALCIUM CHANNEL SUBUNIT ALPHA"/>
    <property type="match status" value="1"/>
</dbReference>
<protein>
    <submittedName>
        <fullName evidence="18">Voltage-dependent T-type calcium channel subunit alpha-1I-like</fullName>
    </submittedName>
</protein>
<dbReference type="InterPro" id="IPR027359">
    <property type="entry name" value="Volt_channel_dom_sf"/>
</dbReference>
<dbReference type="Gene3D" id="1.20.120.350">
    <property type="entry name" value="Voltage-gated potassium channels. Chain C"/>
    <property type="match status" value="2"/>
</dbReference>
<dbReference type="RefSeq" id="XP_022254913.1">
    <property type="nucleotide sequence ID" value="XM_022399205.1"/>
</dbReference>
<sequence>MAAARIGRRSTAVAADMYEPISVVTSRPPDSQSASSADSGSFTESQSSSNDDDYLPYPGFMPVALHCFQQTTWPRTWCLYLITSPWFERVNMMVILLNCVTLGMYQPCVDELCDNNRCKHLQLFDHLIFAFFALEMMIKVLAMGFVGKGAYLAETWNRLDGFIVVAGALEYCLDIGNMNLTAIRTIRVLRPIRAINRIPSMRILVMLLLDTLPMLGNVLLLCFFVFFIFGIVGVQLWAGLLRQRCYLDLPENVRFPGNLPAYYMNDVTDQDYICSLEKDNGMHKCQDFPHFSYRGTVCNSTAHPNSDNSPSNSSCVNWNQYYRNCRAGEKNPFQGAISFDNIGLAWVAIFLVISLEGWTDIMYYVQDAHSFWDWIYYVLLIVIGSFFMINLCLVVIATQFSETKKRELERMRQERARYHSNSTLTSVSEPLGCYTEMIRYLAHLGRRARRRFVYWYRRMRRKRRREEFPRSMCLGNKRRYPTPSSLTQQYSREHVSVILDSHAHVPENSSSSSPFTPCTTPPTSPRPPVLLKVPSVSSRESFSYSSDKTKGDPASPLKQSSPKKVSVHLSYLPSSVSADSRLTCAELLALNSAQGAVLAASSFAMQCLYSSLHKGIKHYSDPVLLYFSEDQESTPNEADWSDTESDNDGKPPDERQGRRKSWLWWKPHQAKLRSLVNHKYFQRGILTAILFNSISMGIEYHDQPEELTHAVEVSNVVFTCIFGVEMILKIMAEGLFGYISNGFNMFDGIIVIIRCVLLI</sequence>
<evidence type="ECO:0000313" key="17">
    <source>
        <dbReference type="Proteomes" id="UP000694941"/>
    </source>
</evidence>
<feature type="compositionally biased region" description="Low complexity" evidence="14">
    <location>
        <begin position="26"/>
        <end position="41"/>
    </location>
</feature>
<evidence type="ECO:0000313" key="18">
    <source>
        <dbReference type="RefSeq" id="XP_022254913.1"/>
    </source>
</evidence>
<evidence type="ECO:0000256" key="7">
    <source>
        <dbReference type="ARBA" id="ARBA00022837"/>
    </source>
</evidence>
<feature type="transmembrane region" description="Helical" evidence="15">
    <location>
        <begin position="127"/>
        <end position="147"/>
    </location>
</feature>
<keyword evidence="4" id="KW-0107">Calcium channel</keyword>
<keyword evidence="9 15" id="KW-1133">Transmembrane helix</keyword>
<gene>
    <name evidence="18" type="primary">LOC106470591</name>
</gene>
<evidence type="ECO:0000256" key="1">
    <source>
        <dbReference type="ARBA" id="ARBA00004141"/>
    </source>
</evidence>
<keyword evidence="2" id="KW-0813">Transport</keyword>
<feature type="compositionally biased region" description="Low complexity" evidence="14">
    <location>
        <begin position="535"/>
        <end position="546"/>
    </location>
</feature>
<feature type="compositionally biased region" description="Pro residues" evidence="14">
    <location>
        <begin position="519"/>
        <end position="528"/>
    </location>
</feature>
<dbReference type="Pfam" id="PF00520">
    <property type="entry name" value="Ion_trans"/>
    <property type="match status" value="2"/>
</dbReference>
<keyword evidence="11 15" id="KW-0472">Membrane</keyword>
<keyword evidence="13" id="KW-0407">Ion channel</keyword>
<feature type="region of interest" description="Disordered" evidence="14">
    <location>
        <begin position="505"/>
        <end position="563"/>
    </location>
</feature>
<feature type="domain" description="Ion transport" evidence="16">
    <location>
        <begin position="85"/>
        <end position="407"/>
    </location>
</feature>
<evidence type="ECO:0000256" key="12">
    <source>
        <dbReference type="ARBA" id="ARBA00023180"/>
    </source>
</evidence>
<keyword evidence="7" id="KW-0106">Calcium</keyword>
<evidence type="ECO:0000256" key="2">
    <source>
        <dbReference type="ARBA" id="ARBA00022448"/>
    </source>
</evidence>
<evidence type="ECO:0000256" key="15">
    <source>
        <dbReference type="SAM" id="Phobius"/>
    </source>
</evidence>
<evidence type="ECO:0000256" key="9">
    <source>
        <dbReference type="ARBA" id="ARBA00022989"/>
    </source>
</evidence>
<evidence type="ECO:0000259" key="16">
    <source>
        <dbReference type="Pfam" id="PF00520"/>
    </source>
</evidence>
<feature type="non-terminal residue" evidence="18">
    <location>
        <position position="759"/>
    </location>
</feature>
<evidence type="ECO:0000256" key="6">
    <source>
        <dbReference type="ARBA" id="ARBA00022737"/>
    </source>
</evidence>
<evidence type="ECO:0000256" key="8">
    <source>
        <dbReference type="ARBA" id="ARBA00022882"/>
    </source>
</evidence>
<comment type="subcellular location">
    <subcellularLocation>
        <location evidence="1">Membrane</location>
        <topology evidence="1">Multi-pass membrane protein</topology>
    </subcellularLocation>
</comment>
<feature type="region of interest" description="Disordered" evidence="14">
    <location>
        <begin position="634"/>
        <end position="658"/>
    </location>
</feature>
<keyword evidence="8" id="KW-0851">Voltage-gated channel</keyword>
<reference evidence="18" key="1">
    <citation type="submission" date="2025-08" db="UniProtKB">
        <authorList>
            <consortium name="RefSeq"/>
        </authorList>
    </citation>
    <scope>IDENTIFICATION</scope>
    <source>
        <tissue evidence="18">Muscle</tissue>
    </source>
</reference>
<feature type="transmembrane region" description="Helical" evidence="15">
    <location>
        <begin position="333"/>
        <end position="354"/>
    </location>
</feature>
<dbReference type="PRINTS" id="PR01629">
    <property type="entry name" value="TVDCCALPHA1"/>
</dbReference>
<name>A0ABM1TGA7_LIMPO</name>
<evidence type="ECO:0000256" key="3">
    <source>
        <dbReference type="ARBA" id="ARBA00022568"/>
    </source>
</evidence>
<keyword evidence="5 15" id="KW-0812">Transmembrane</keyword>
<feature type="region of interest" description="Disordered" evidence="14">
    <location>
        <begin position="23"/>
        <end position="50"/>
    </location>
</feature>
<accession>A0ABM1TGA7</accession>
<dbReference type="InterPro" id="IPR005445">
    <property type="entry name" value="VDCC_T_a1"/>
</dbReference>
<organism evidence="17 18">
    <name type="scientific">Limulus polyphemus</name>
    <name type="common">Atlantic horseshoe crab</name>
    <dbReference type="NCBI Taxonomy" id="6850"/>
    <lineage>
        <taxon>Eukaryota</taxon>
        <taxon>Metazoa</taxon>
        <taxon>Ecdysozoa</taxon>
        <taxon>Arthropoda</taxon>
        <taxon>Chelicerata</taxon>
        <taxon>Merostomata</taxon>
        <taxon>Xiphosura</taxon>
        <taxon>Limulidae</taxon>
        <taxon>Limulus</taxon>
    </lineage>
</organism>
<dbReference type="GeneID" id="106470591"/>
<evidence type="ECO:0000256" key="5">
    <source>
        <dbReference type="ARBA" id="ARBA00022692"/>
    </source>
</evidence>
<dbReference type="Gene3D" id="1.10.287.70">
    <property type="match status" value="1"/>
</dbReference>
<feature type="transmembrane region" description="Helical" evidence="15">
    <location>
        <begin position="374"/>
        <end position="396"/>
    </location>
</feature>
<dbReference type="SUPFAM" id="SSF81324">
    <property type="entry name" value="Voltage-gated potassium channels"/>
    <property type="match status" value="2"/>
</dbReference>
<feature type="compositionally biased region" description="Basic and acidic residues" evidence="14">
    <location>
        <begin position="647"/>
        <end position="656"/>
    </location>
</feature>
<keyword evidence="17" id="KW-1185">Reference proteome</keyword>
<feature type="transmembrane region" description="Helical" evidence="15">
    <location>
        <begin position="218"/>
        <end position="240"/>
    </location>
</feature>
<keyword evidence="12" id="KW-0325">Glycoprotein</keyword>
<evidence type="ECO:0000256" key="13">
    <source>
        <dbReference type="ARBA" id="ARBA00023303"/>
    </source>
</evidence>
<dbReference type="InterPro" id="IPR050599">
    <property type="entry name" value="VDCC_alpha-1_subunit"/>
</dbReference>
<keyword evidence="10" id="KW-0406">Ion transport</keyword>